<evidence type="ECO:0000259" key="2">
    <source>
        <dbReference type="PROSITE" id="PS50994"/>
    </source>
</evidence>
<feature type="domain" description="Integrase catalytic" evidence="2">
    <location>
        <begin position="213"/>
        <end position="418"/>
    </location>
</feature>
<evidence type="ECO:0000313" key="4">
    <source>
        <dbReference type="EMBL" id="QHH08786.1"/>
    </source>
</evidence>
<reference evidence="3" key="1">
    <citation type="journal article" date="2018" name="Genome Biol.">
        <title>SKESA: strategic k-mer extension for scrupulous assemblies.</title>
        <authorList>
            <person name="Souvorov A."/>
            <person name="Agarwala R."/>
            <person name="Lipman D.J."/>
        </authorList>
    </citation>
    <scope>NUCLEOTIDE SEQUENCE</scope>
    <source>
        <strain evidence="3">1930</strain>
    </source>
</reference>
<dbReference type="SUPFAM" id="SSF53098">
    <property type="entry name" value="Ribonuclease H-like"/>
    <property type="match status" value="1"/>
</dbReference>
<organism evidence="3">
    <name type="scientific">Vibrio parahaemolyticus</name>
    <dbReference type="NCBI Taxonomy" id="670"/>
    <lineage>
        <taxon>Bacteria</taxon>
        <taxon>Pseudomonadati</taxon>
        <taxon>Pseudomonadota</taxon>
        <taxon>Gammaproteobacteria</taxon>
        <taxon>Vibrionales</taxon>
        <taxon>Vibrionaceae</taxon>
        <taxon>Vibrio</taxon>
    </lineage>
</organism>
<gene>
    <name evidence="4" type="ORF">EHC69_05185</name>
    <name evidence="3" type="ORF">I7278_20075</name>
</gene>
<dbReference type="InterPro" id="IPR012337">
    <property type="entry name" value="RNaseH-like_sf"/>
</dbReference>
<dbReference type="Pfam" id="PF09299">
    <property type="entry name" value="Mu-transpos_C"/>
    <property type="match status" value="1"/>
</dbReference>
<dbReference type="RefSeq" id="WP_114867341.1">
    <property type="nucleotide sequence ID" value="NZ_CP034298.1"/>
</dbReference>
<dbReference type="AlphaFoldDB" id="A0A7Z2RN60"/>
<sequence>MTSDSNNIFGFFDEFEASEGDSQQLPIELIQEPFEISSTIDSQSPKVQQEVIRRIKIIAFVEKRLKGGWTEKNLTPLLSLVESELQLTPPSWRTLATWKKYYFEAGKDPCALIPKHTFKGNRQKEMDSQSLIDEAIQNVYLTRERLSVAEAYRYYKSRVIQINRGIVEGKIKPISERSFYNRIHGLPPYEVAIARFGKRYADREFRSVGQQVASTKPMEYVEIDHTPVPVILVDDELDIPLGRPYLTMLYDRFSKCIVGLSVNFRAPSFDSVRKALLNTLIDKSWLKNSYPSIKNDWPCHGKIDYLVVDNGAEFWTDSLEDSLRPFVTDIQYSQTAKPWRKSGIEKLFDQMNKGLVNSLPGKTFTNPTQLEDYNPKKYAVVRVSVFLELLHKWIVDYYHMAPDSRERDIPYHKWNQSEWTPSYYSGAEKEQLRVELGLLRHRTVGVAGIRLHNLRYQSSELIEYRKYWASNNGQKLFVKTKTDPSDISHIHVYLESEKKYIKVPALDNTGYTNGLSLFEHERIQRVRRLNIRQLADDESLADTFLYMKNRIQEETDRFRNAKSNKASLPKTGNTSKLAKFNDVGSDGPSSINTIPVKQENAVVFDVSGQLSDDDFEDIEGY</sequence>
<dbReference type="Gene3D" id="3.30.420.10">
    <property type="entry name" value="Ribonuclease H-like superfamily/Ribonuclease H"/>
    <property type="match status" value="1"/>
</dbReference>
<dbReference type="Proteomes" id="UP000856022">
    <property type="component" value="Unassembled WGS sequence"/>
</dbReference>
<feature type="compositionally biased region" description="Polar residues" evidence="1">
    <location>
        <begin position="561"/>
        <end position="576"/>
    </location>
</feature>
<reference evidence="4 5" key="2">
    <citation type="submission" date="2018-12" db="EMBL/GenBank/DDBJ databases">
        <title>Genomic insights into the evolutionary origins and pathogenicity of five Vibrio parahaemolyticus strains isolated from the shrimp with acute hepatopancreatic necrosis disease (AHPND).</title>
        <authorList>
            <person name="Yang Q."/>
            <person name="Dong X."/>
            <person name="Xie G."/>
            <person name="Fu S."/>
            <person name="Zou P."/>
            <person name="Sun J."/>
            <person name="Wang Y."/>
            <person name="Huang J."/>
        </authorList>
    </citation>
    <scope>NUCLEOTIDE SEQUENCE [LARGE SCALE GENOMIC DNA]</scope>
    <source>
        <strain evidence="4 5">20160303005-1</strain>
    </source>
</reference>
<dbReference type="PROSITE" id="PS50994">
    <property type="entry name" value="INTEGRASE"/>
    <property type="match status" value="1"/>
</dbReference>
<dbReference type="EMBL" id="CP034298">
    <property type="protein sequence ID" value="QHH08786.1"/>
    <property type="molecule type" value="Genomic_DNA"/>
</dbReference>
<dbReference type="InterPro" id="IPR001584">
    <property type="entry name" value="Integrase_cat-core"/>
</dbReference>
<dbReference type="GO" id="GO:0003676">
    <property type="term" value="F:nucleic acid binding"/>
    <property type="evidence" value="ECO:0007669"/>
    <property type="project" value="InterPro"/>
</dbReference>
<dbReference type="Proteomes" id="UP000464718">
    <property type="component" value="Chromosome i"/>
</dbReference>
<evidence type="ECO:0000256" key="1">
    <source>
        <dbReference type="SAM" id="MobiDB-lite"/>
    </source>
</evidence>
<dbReference type="InterPro" id="IPR015378">
    <property type="entry name" value="Transposase-like_Mu_C"/>
</dbReference>
<name>A0A7Z2RN60_VIBPH</name>
<evidence type="ECO:0000313" key="3">
    <source>
        <dbReference type="EMBL" id="HAS6679096.1"/>
    </source>
</evidence>
<protein>
    <submittedName>
        <fullName evidence="3 4">Transposase</fullName>
    </submittedName>
</protein>
<dbReference type="GO" id="GO:0015074">
    <property type="term" value="P:DNA integration"/>
    <property type="evidence" value="ECO:0007669"/>
    <property type="project" value="InterPro"/>
</dbReference>
<feature type="region of interest" description="Disordered" evidence="1">
    <location>
        <begin position="560"/>
        <end position="582"/>
    </location>
</feature>
<dbReference type="EMBL" id="DACQKT010000012">
    <property type="protein sequence ID" value="HAS6679096.1"/>
    <property type="molecule type" value="Genomic_DNA"/>
</dbReference>
<reference evidence="3" key="3">
    <citation type="submission" date="2019-12" db="EMBL/GenBank/DDBJ databases">
        <authorList>
            <consortium name="NCBI Pathogen Detection Project"/>
        </authorList>
    </citation>
    <scope>NUCLEOTIDE SEQUENCE</scope>
    <source>
        <strain evidence="3">1930</strain>
    </source>
</reference>
<evidence type="ECO:0000313" key="5">
    <source>
        <dbReference type="Proteomes" id="UP000464718"/>
    </source>
</evidence>
<accession>A0A7Z2RN60</accession>
<dbReference type="InterPro" id="IPR036397">
    <property type="entry name" value="RNaseH_sf"/>
</dbReference>
<proteinExistence type="predicted"/>